<dbReference type="Gene3D" id="1.20.210.10">
    <property type="entry name" value="Cytochrome c oxidase-like, subunit I domain"/>
    <property type="match status" value="1"/>
</dbReference>
<protein>
    <submittedName>
        <fullName evidence="2">Membrane protein</fullName>
    </submittedName>
</protein>
<feature type="transmembrane region" description="Helical" evidence="1">
    <location>
        <begin position="239"/>
        <end position="260"/>
    </location>
</feature>
<organism evidence="2 3">
    <name type="scientific">Dictyobacter formicarum</name>
    <dbReference type="NCBI Taxonomy" id="2778368"/>
    <lineage>
        <taxon>Bacteria</taxon>
        <taxon>Bacillati</taxon>
        <taxon>Chloroflexota</taxon>
        <taxon>Ktedonobacteria</taxon>
        <taxon>Ktedonobacterales</taxon>
        <taxon>Dictyobacteraceae</taxon>
        <taxon>Dictyobacter</taxon>
    </lineage>
</organism>
<feature type="transmembrane region" description="Helical" evidence="1">
    <location>
        <begin position="112"/>
        <end position="133"/>
    </location>
</feature>
<evidence type="ECO:0000313" key="3">
    <source>
        <dbReference type="Proteomes" id="UP000635565"/>
    </source>
</evidence>
<sequence length="426" mass="46462">MMGGRRGLPLSVPLPFLLTGVSAAAFFGLLLPAMIPEAMLAPNFPHVLAEVHLATLGWLTMIVMGASLQLTPVMIVAPLCATRFIRWQYPVYMSGVTLLLSGFWWMRPWLMAVGGSLVVLAVIHYTVILGTSLARAATRPLTVRFLVASLVTLCIVVSLGLTMALNMQFSFLGATLEWVLLVHLLLGVVGWLSNTLVGVSYTLVRMFAMAHGHTDRLGCFVFVLLNTGIVILASGFMAAWLPLIAIGGGALVVAVWLFAYDFQRMFRLRRRKVLDAAQYHSIAAVVYLSLVIPAGIAVVLAGWQQSTMLVALGLAALVGWLGQSTIGYLYKIVPFLIWQSRYGPLVGRQKVPLMRELVPERWTWISWWLINGGLLCTLFAVLCVWTLLAQLASGLLGAGLVLAAATVFSALRHLPLRKSKYNGSTF</sequence>
<reference evidence="2 3" key="1">
    <citation type="journal article" date="2021" name="Int. J. Syst. Evol. Microbiol.">
        <title>Reticulibacter mediterranei gen. nov., sp. nov., within the new family Reticulibacteraceae fam. nov., and Ktedonospora formicarum gen. nov., sp. nov., Ktedonobacter robiniae sp. nov., Dictyobacter formicarum sp. nov. and Dictyobacter arantiisoli sp. nov., belonging to the class Ktedonobacteria.</title>
        <authorList>
            <person name="Yabe S."/>
            <person name="Zheng Y."/>
            <person name="Wang C.M."/>
            <person name="Sakai Y."/>
            <person name="Abe K."/>
            <person name="Yokota A."/>
            <person name="Donadio S."/>
            <person name="Cavaletti L."/>
            <person name="Monciardini P."/>
        </authorList>
    </citation>
    <scope>NUCLEOTIDE SEQUENCE [LARGE SCALE GENOMIC DNA]</scope>
    <source>
        <strain evidence="2 3">SOSP1-9</strain>
    </source>
</reference>
<keyword evidence="1" id="KW-0472">Membrane</keyword>
<feature type="transmembrane region" description="Helical" evidence="1">
    <location>
        <begin position="364"/>
        <end position="388"/>
    </location>
</feature>
<feature type="transmembrane region" description="Helical" evidence="1">
    <location>
        <begin position="394"/>
        <end position="411"/>
    </location>
</feature>
<feature type="transmembrane region" description="Helical" evidence="1">
    <location>
        <begin position="216"/>
        <end position="233"/>
    </location>
</feature>
<feature type="transmembrane region" description="Helical" evidence="1">
    <location>
        <begin position="281"/>
        <end position="303"/>
    </location>
</feature>
<dbReference type="InterPro" id="IPR036927">
    <property type="entry name" value="Cyt_c_oxase-like_su1_sf"/>
</dbReference>
<name>A0ABQ3VCI8_9CHLR</name>
<feature type="transmembrane region" description="Helical" evidence="1">
    <location>
        <begin position="178"/>
        <end position="204"/>
    </location>
</feature>
<accession>A0ABQ3VCI8</accession>
<dbReference type="EMBL" id="BNJJ01000004">
    <property type="protein sequence ID" value="GHO83617.1"/>
    <property type="molecule type" value="Genomic_DNA"/>
</dbReference>
<proteinExistence type="predicted"/>
<comment type="caution">
    <text evidence="2">The sequence shown here is derived from an EMBL/GenBank/DDBJ whole genome shotgun (WGS) entry which is preliminary data.</text>
</comment>
<evidence type="ECO:0000256" key="1">
    <source>
        <dbReference type="SAM" id="Phobius"/>
    </source>
</evidence>
<gene>
    <name evidence="2" type="ORF">KSZ_16230</name>
</gene>
<keyword evidence="3" id="KW-1185">Reference proteome</keyword>
<keyword evidence="1" id="KW-1133">Transmembrane helix</keyword>
<keyword evidence="1" id="KW-0812">Transmembrane</keyword>
<feature type="transmembrane region" description="Helical" evidence="1">
    <location>
        <begin position="145"/>
        <end position="166"/>
    </location>
</feature>
<feature type="transmembrane region" description="Helical" evidence="1">
    <location>
        <begin position="309"/>
        <end position="330"/>
    </location>
</feature>
<feature type="transmembrane region" description="Helical" evidence="1">
    <location>
        <begin position="12"/>
        <end position="35"/>
    </location>
</feature>
<feature type="transmembrane region" description="Helical" evidence="1">
    <location>
        <begin position="89"/>
        <end position="106"/>
    </location>
</feature>
<feature type="transmembrane region" description="Helical" evidence="1">
    <location>
        <begin position="55"/>
        <end position="77"/>
    </location>
</feature>
<dbReference type="Proteomes" id="UP000635565">
    <property type="component" value="Unassembled WGS sequence"/>
</dbReference>
<evidence type="ECO:0000313" key="2">
    <source>
        <dbReference type="EMBL" id="GHO83617.1"/>
    </source>
</evidence>